<dbReference type="InterPro" id="IPR045028">
    <property type="entry name" value="DinG/Rad3-like"/>
</dbReference>
<dbReference type="InterPro" id="IPR014001">
    <property type="entry name" value="Helicase_ATP-bd"/>
</dbReference>
<protein>
    <recommendedName>
        <fullName evidence="16">Regulator of telomere elongation helicase 1 homolog</fullName>
    </recommendedName>
</protein>
<evidence type="ECO:0000256" key="5">
    <source>
        <dbReference type="ARBA" id="ARBA00022763"/>
    </source>
</evidence>
<keyword evidence="7" id="KW-0347">Helicase</keyword>
<keyword evidence="4" id="KW-0547">Nucleotide-binding</keyword>
<dbReference type="NCBIfam" id="TIGR00604">
    <property type="entry name" value="rad3"/>
    <property type="match status" value="1"/>
</dbReference>
<dbReference type="CDD" id="cd18788">
    <property type="entry name" value="SF2_C_XPD"/>
    <property type="match status" value="1"/>
</dbReference>
<keyword evidence="2" id="KW-0004">4Fe-4S</keyword>
<dbReference type="GO" id="GO:0045910">
    <property type="term" value="P:negative regulation of DNA recombination"/>
    <property type="evidence" value="ECO:0007669"/>
    <property type="project" value="TreeGrafter"/>
</dbReference>
<proteinExistence type="predicted"/>
<keyword evidence="3" id="KW-0479">Metal-binding</keyword>
<dbReference type="GO" id="GO:0003677">
    <property type="term" value="F:DNA binding"/>
    <property type="evidence" value="ECO:0007669"/>
    <property type="project" value="UniProtKB-KW"/>
</dbReference>
<evidence type="ECO:0000256" key="7">
    <source>
        <dbReference type="ARBA" id="ARBA00022806"/>
    </source>
</evidence>
<sequence length="1002" mass="112135">MVMINVSGLDVNFPFTPYECQKVYMEHVVQALQMGSNALLESPTGTGKTLCLLCAVLAWRASFVSSLSKSDRGDRACQSLSSGLDHTGGEQGGSSLVTIKSAVDAGDINTTKTGPRIIYTSRTHSQLTQVVRELKRTKYRTKMTVLGSRSQLCIHPEVSKAPTGAQNAMCSQYVANHKCMHKNELDSRKDELVQRVVKTPVDIEDLVRIAGIRGACPYYLARNARESADLILMPYNYVVDSAARDRLDIDWNKDIVIFDEAHNLDSVCMEARSFDLTSHHREACLREIQRIENEPDRMTFGAGTGEQSQVNTELLRNFLQALEGRVKDVEIKAGTYFSGMGDAILRIFDQSSVATGKEKGVLSEVEAARQYLLNDSSLGQYAPGLTALAEALTTASDLEPEILREDFRVCVCIEPEKNDPGTLRQHFPSFNQKGNRTLSLWCMNPAISMNSILRKGVRSILMTSGTLAPLDGTEKEMGIPFQVKLENSHVVGTGQALMTCVPRGPRGVFLNSSYKNRDSEDYLAELGSSIMNFAQVVPEGILVFFSSYNILGKSVSLWRRRAIGEKESLYERLNRRKPIVLEPRDSSSFNAALELHQSNVRDRGGSILLAVCRGKTSEGLDFSDSLARGVIVVGIPYPTLNDPKVSLKRDYLERRRGKRAGSEWYVQNAFRAVNQAVGRAIRHRNDYGAILLCDQRFLDEKSRARFSSWLRPHFSAWNSFGVTQRSLVHFFRSADQAPFTLQRKRDLEERETAENKRMRSKCKVEGFLEAIQQQATVTESKESRAHQGQIKHVQDLLPMIRRELGPDKYKSFFALLRETKRVSTLRKTGKDLHHAQVRTCLRELHCLFGSSENGILILNNLLQFIPSNLKDDYRRFVTGFLLSKVSSGNTGVLGLLKATRMSLGENEYAKFRRHLGELKEIGHDSENQRVREILLGFRETLRGNIPAGQSPGANELLSEWGKYLPSSVRALYVGACSFTEARSIMVLNFAIAKGLVNSITRT</sequence>
<dbReference type="InterPro" id="IPR006554">
    <property type="entry name" value="Helicase-like_DEXD_c2"/>
</dbReference>
<evidence type="ECO:0000313" key="18">
    <source>
        <dbReference type="EMBL" id="KAJ8907728.1"/>
    </source>
</evidence>
<dbReference type="GO" id="GO:0005634">
    <property type="term" value="C:nucleus"/>
    <property type="evidence" value="ECO:0007669"/>
    <property type="project" value="UniProtKB-SubCell"/>
</dbReference>
<dbReference type="SMART" id="SM00491">
    <property type="entry name" value="HELICc2"/>
    <property type="match status" value="1"/>
</dbReference>
<dbReference type="SUPFAM" id="SSF52540">
    <property type="entry name" value="P-loop containing nucleoside triphosphate hydrolases"/>
    <property type="match status" value="1"/>
</dbReference>
<dbReference type="Pfam" id="PF23109">
    <property type="entry name" value="ARCH_RTEL1"/>
    <property type="match status" value="1"/>
</dbReference>
<evidence type="ECO:0000256" key="15">
    <source>
        <dbReference type="ARBA" id="ARBA00049360"/>
    </source>
</evidence>
<dbReference type="PROSITE" id="PS51193">
    <property type="entry name" value="HELICASE_ATP_BIND_2"/>
    <property type="match status" value="1"/>
</dbReference>
<evidence type="ECO:0000256" key="6">
    <source>
        <dbReference type="ARBA" id="ARBA00022801"/>
    </source>
</evidence>
<dbReference type="GO" id="GO:0016818">
    <property type="term" value="F:hydrolase activity, acting on acid anhydrides, in phosphorus-containing anhydrides"/>
    <property type="evidence" value="ECO:0007669"/>
    <property type="project" value="InterPro"/>
</dbReference>
<dbReference type="InterPro" id="IPR010614">
    <property type="entry name" value="RAD3-like_helicase_DEAD"/>
</dbReference>
<dbReference type="GO" id="GO:0003678">
    <property type="term" value="F:DNA helicase activity"/>
    <property type="evidence" value="ECO:0007669"/>
    <property type="project" value="InterPro"/>
</dbReference>
<evidence type="ECO:0000256" key="12">
    <source>
        <dbReference type="ARBA" id="ARBA00023204"/>
    </source>
</evidence>
<dbReference type="GO" id="GO:0070182">
    <property type="term" value="F:DNA polymerase binding"/>
    <property type="evidence" value="ECO:0007669"/>
    <property type="project" value="TreeGrafter"/>
</dbReference>
<keyword evidence="5" id="KW-0227">DNA damage</keyword>
<dbReference type="InterPro" id="IPR027417">
    <property type="entry name" value="P-loop_NTPase"/>
</dbReference>
<feature type="domain" description="Helicase ATP-binding" evidence="17">
    <location>
        <begin position="7"/>
        <end position="326"/>
    </location>
</feature>
<dbReference type="Proteomes" id="UP001157974">
    <property type="component" value="Unassembled WGS sequence"/>
</dbReference>
<evidence type="ECO:0000259" key="17">
    <source>
        <dbReference type="PROSITE" id="PS51193"/>
    </source>
</evidence>
<organism evidence="18 19">
    <name type="scientific">Rhodosorus marinus</name>
    <dbReference type="NCBI Taxonomy" id="101924"/>
    <lineage>
        <taxon>Eukaryota</taxon>
        <taxon>Rhodophyta</taxon>
        <taxon>Stylonematophyceae</taxon>
        <taxon>Stylonematales</taxon>
        <taxon>Stylonemataceae</taxon>
        <taxon>Rhodosorus</taxon>
    </lineage>
</organism>
<dbReference type="EMBL" id="JAMWBK010000002">
    <property type="protein sequence ID" value="KAJ8907728.1"/>
    <property type="molecule type" value="Genomic_DNA"/>
</dbReference>
<dbReference type="Pfam" id="PF13307">
    <property type="entry name" value="Helicase_C_2"/>
    <property type="match status" value="1"/>
</dbReference>
<dbReference type="Gene3D" id="3.40.50.300">
    <property type="entry name" value="P-loop containing nucleotide triphosphate hydrolases"/>
    <property type="match status" value="2"/>
</dbReference>
<comment type="catalytic activity">
    <reaction evidence="15">
        <text>ATP + H2O = ADP + phosphate + H(+)</text>
        <dbReference type="Rhea" id="RHEA:13065"/>
        <dbReference type="ChEBI" id="CHEBI:15377"/>
        <dbReference type="ChEBI" id="CHEBI:15378"/>
        <dbReference type="ChEBI" id="CHEBI:30616"/>
        <dbReference type="ChEBI" id="CHEBI:43474"/>
        <dbReference type="ChEBI" id="CHEBI:456216"/>
    </reaction>
</comment>
<keyword evidence="14" id="KW-0539">Nucleus</keyword>
<dbReference type="GO" id="GO:0090657">
    <property type="term" value="P:telomeric loop disassembly"/>
    <property type="evidence" value="ECO:0007669"/>
    <property type="project" value="TreeGrafter"/>
</dbReference>
<reference evidence="18 19" key="1">
    <citation type="journal article" date="2023" name="Nat. Commun.">
        <title>Origin of minicircular mitochondrial genomes in red algae.</title>
        <authorList>
            <person name="Lee Y."/>
            <person name="Cho C.H."/>
            <person name="Lee Y.M."/>
            <person name="Park S.I."/>
            <person name="Yang J.H."/>
            <person name="West J.A."/>
            <person name="Bhattacharya D."/>
            <person name="Yoon H.S."/>
        </authorList>
    </citation>
    <scope>NUCLEOTIDE SEQUENCE [LARGE SCALE GENOMIC DNA]</scope>
    <source>
        <strain evidence="18 19">CCMP1338</strain>
        <tissue evidence="18">Whole cell</tissue>
    </source>
</reference>
<dbReference type="GO" id="GO:0010569">
    <property type="term" value="P:regulation of double-strand break repair via homologous recombination"/>
    <property type="evidence" value="ECO:0007669"/>
    <property type="project" value="TreeGrafter"/>
</dbReference>
<keyword evidence="19" id="KW-1185">Reference proteome</keyword>
<keyword evidence="11" id="KW-0238">DNA-binding</keyword>
<dbReference type="InterPro" id="IPR057498">
    <property type="entry name" value="Rtel1_ARCH"/>
</dbReference>
<evidence type="ECO:0000256" key="13">
    <source>
        <dbReference type="ARBA" id="ARBA00023235"/>
    </source>
</evidence>
<evidence type="ECO:0000256" key="2">
    <source>
        <dbReference type="ARBA" id="ARBA00022485"/>
    </source>
</evidence>
<dbReference type="GO" id="GO:0005524">
    <property type="term" value="F:ATP binding"/>
    <property type="evidence" value="ECO:0007669"/>
    <property type="project" value="UniProtKB-KW"/>
</dbReference>
<accession>A0AAV8UYP1</accession>
<keyword evidence="12" id="KW-0234">DNA repair</keyword>
<dbReference type="InterPro" id="IPR006555">
    <property type="entry name" value="ATP-dep_Helicase_C"/>
</dbReference>
<dbReference type="SMART" id="SM00488">
    <property type="entry name" value="DEXDc2"/>
    <property type="match status" value="1"/>
</dbReference>
<comment type="subcellular location">
    <subcellularLocation>
        <location evidence="1">Nucleus</location>
    </subcellularLocation>
</comment>
<evidence type="ECO:0000256" key="3">
    <source>
        <dbReference type="ARBA" id="ARBA00022723"/>
    </source>
</evidence>
<dbReference type="CDD" id="cd17970">
    <property type="entry name" value="DEAHc_FancJ"/>
    <property type="match status" value="1"/>
</dbReference>
<evidence type="ECO:0000256" key="1">
    <source>
        <dbReference type="ARBA" id="ARBA00004123"/>
    </source>
</evidence>
<dbReference type="PANTHER" id="PTHR11472:SF34">
    <property type="entry name" value="REGULATOR OF TELOMERE ELONGATION HELICASE 1"/>
    <property type="match status" value="1"/>
</dbReference>
<keyword evidence="13" id="KW-0413">Isomerase</keyword>
<dbReference type="GO" id="GO:0046872">
    <property type="term" value="F:metal ion binding"/>
    <property type="evidence" value="ECO:0007669"/>
    <property type="project" value="UniProtKB-KW"/>
</dbReference>
<dbReference type="AlphaFoldDB" id="A0AAV8UYP1"/>
<evidence type="ECO:0000313" key="19">
    <source>
        <dbReference type="Proteomes" id="UP001157974"/>
    </source>
</evidence>
<evidence type="ECO:0000256" key="4">
    <source>
        <dbReference type="ARBA" id="ARBA00022741"/>
    </source>
</evidence>
<keyword evidence="8" id="KW-0067">ATP-binding</keyword>
<evidence type="ECO:0000256" key="16">
    <source>
        <dbReference type="ARBA" id="ARBA00073810"/>
    </source>
</evidence>
<dbReference type="InterPro" id="IPR013020">
    <property type="entry name" value="Rad3/Chl1-like"/>
</dbReference>
<evidence type="ECO:0000256" key="11">
    <source>
        <dbReference type="ARBA" id="ARBA00023125"/>
    </source>
</evidence>
<evidence type="ECO:0000256" key="14">
    <source>
        <dbReference type="ARBA" id="ARBA00023242"/>
    </source>
</evidence>
<dbReference type="PANTHER" id="PTHR11472">
    <property type="entry name" value="DNA REPAIR DEAD HELICASE RAD3/XP-D SUBFAMILY MEMBER"/>
    <property type="match status" value="1"/>
</dbReference>
<evidence type="ECO:0000256" key="10">
    <source>
        <dbReference type="ARBA" id="ARBA00023014"/>
    </source>
</evidence>
<dbReference type="SMART" id="SM00487">
    <property type="entry name" value="DEXDc"/>
    <property type="match status" value="1"/>
</dbReference>
<name>A0AAV8UYP1_9RHOD</name>
<keyword evidence="9" id="KW-0408">Iron</keyword>
<dbReference type="FunFam" id="3.40.50.300:FF:000431">
    <property type="entry name" value="Regulator of telomere elongation helicase 1"/>
    <property type="match status" value="1"/>
</dbReference>
<dbReference type="GO" id="GO:0006281">
    <property type="term" value="P:DNA repair"/>
    <property type="evidence" value="ECO:0007669"/>
    <property type="project" value="UniProtKB-KW"/>
</dbReference>
<dbReference type="GO" id="GO:0051539">
    <property type="term" value="F:4 iron, 4 sulfur cluster binding"/>
    <property type="evidence" value="ECO:0007669"/>
    <property type="project" value="UniProtKB-KW"/>
</dbReference>
<evidence type="ECO:0000256" key="9">
    <source>
        <dbReference type="ARBA" id="ARBA00023004"/>
    </source>
</evidence>
<evidence type="ECO:0000256" key="8">
    <source>
        <dbReference type="ARBA" id="ARBA00022840"/>
    </source>
</evidence>
<keyword evidence="10" id="KW-0411">Iron-sulfur</keyword>
<gene>
    <name evidence="18" type="ORF">NDN08_007834</name>
</gene>
<dbReference type="GO" id="GO:1904430">
    <property type="term" value="P:negative regulation of t-circle formation"/>
    <property type="evidence" value="ECO:0007669"/>
    <property type="project" value="TreeGrafter"/>
</dbReference>
<dbReference type="InterPro" id="IPR014013">
    <property type="entry name" value="Helic_SF1/SF2_ATP-bd_DinG/Rad3"/>
</dbReference>
<comment type="caution">
    <text evidence="18">The sequence shown here is derived from an EMBL/GenBank/DDBJ whole genome shotgun (WGS) entry which is preliminary data.</text>
</comment>
<keyword evidence="6" id="KW-0378">Hydrolase</keyword>
<dbReference type="Pfam" id="PF06733">
    <property type="entry name" value="DEAD_2"/>
    <property type="match status" value="1"/>
</dbReference>